<dbReference type="PANTHER" id="PTHR38139:SF1">
    <property type="entry name" value="NUCLEOSIDE TRANSPORTER_FEOB GTPASE GATE DOMAIN-CONTAINING PROTEIN"/>
    <property type="match status" value="1"/>
</dbReference>
<name>A0A0P8AKF1_9EURY</name>
<gene>
    <name evidence="3" type="ORF">MPEBLZ_00164</name>
</gene>
<comment type="caution">
    <text evidence="3">The sequence shown here is derived from an EMBL/GenBank/DDBJ whole genome shotgun (WGS) entry which is preliminary data.</text>
</comment>
<keyword evidence="1" id="KW-0472">Membrane</keyword>
<dbReference type="AlphaFoldDB" id="A0A0P8AKF1"/>
<organism evidence="3 4">
    <name type="scientific">Candidatus Methanoperedens nitratireducens</name>
    <dbReference type="NCBI Taxonomy" id="1392998"/>
    <lineage>
        <taxon>Archaea</taxon>
        <taxon>Methanobacteriati</taxon>
        <taxon>Methanobacteriota</taxon>
        <taxon>Stenosarchaea group</taxon>
        <taxon>Methanomicrobia</taxon>
        <taxon>Methanosarcinales</taxon>
        <taxon>ANME-2 cluster</taxon>
        <taxon>Candidatus Methanoperedentaceae</taxon>
        <taxon>Candidatus Methanoperedens</taxon>
    </lineage>
</organism>
<keyword evidence="1" id="KW-0812">Transmembrane</keyword>
<sequence length="310" mass="34121">MWFDAFLLALQYLLSVIPATIAGIILMELLIEMGWVQKLGFITAPFMRFGHLREEVGVGFFVSFGSPTAGNSMVADLNKKGLIDDKETLIASLVTSFPATFIFVRDLTPVLVILLGTTGIIYLGIVVGVGLLRTAISLALGRFLLPPKKTAIIQRDIKTKKFKDALQSAILSSWVPLRRIIPMMIIAAIIVFQLIDIGFFDMLSAYLKDLPVLKSLPVQALPIIAAWFASNVAAYTIAGKLLTDGMMTSKEIVITLLLGRVLSSMVRLRFTIPYYTGIFSPKLGMQIMLLATLMQEGLTIIVIAFLSVFW</sequence>
<dbReference type="InterPro" id="IPR011642">
    <property type="entry name" value="Gate_dom"/>
</dbReference>
<evidence type="ECO:0000259" key="2">
    <source>
        <dbReference type="Pfam" id="PF07670"/>
    </source>
</evidence>
<feature type="transmembrane region" description="Helical" evidence="1">
    <location>
        <begin position="254"/>
        <end position="275"/>
    </location>
</feature>
<evidence type="ECO:0000256" key="1">
    <source>
        <dbReference type="SAM" id="Phobius"/>
    </source>
</evidence>
<protein>
    <recommendedName>
        <fullName evidence="2">Nucleoside transporter/FeoB GTPase Gate domain-containing protein</fullName>
    </recommendedName>
</protein>
<accession>A0A0P8AKF1</accession>
<feature type="transmembrane region" description="Helical" evidence="1">
    <location>
        <begin position="287"/>
        <end position="309"/>
    </location>
</feature>
<proteinExistence type="predicted"/>
<dbReference type="InterPro" id="IPR038880">
    <property type="entry name" value="MJ0871-like"/>
</dbReference>
<feature type="transmembrane region" description="Helical" evidence="1">
    <location>
        <begin position="110"/>
        <end position="132"/>
    </location>
</feature>
<dbReference type="Proteomes" id="UP000050360">
    <property type="component" value="Unassembled WGS sequence"/>
</dbReference>
<dbReference type="Pfam" id="PF07670">
    <property type="entry name" value="Gate"/>
    <property type="match status" value="1"/>
</dbReference>
<evidence type="ECO:0000313" key="4">
    <source>
        <dbReference type="Proteomes" id="UP000050360"/>
    </source>
</evidence>
<feature type="transmembrane region" description="Helical" evidence="1">
    <location>
        <begin position="220"/>
        <end position="242"/>
    </location>
</feature>
<feature type="domain" description="Nucleoside transporter/FeoB GTPase Gate" evidence="2">
    <location>
        <begin position="13"/>
        <end position="108"/>
    </location>
</feature>
<feature type="transmembrane region" description="Helical" evidence="1">
    <location>
        <begin position="180"/>
        <end position="200"/>
    </location>
</feature>
<dbReference type="PANTHER" id="PTHR38139">
    <property type="entry name" value="GATE DOMAIN-CONTAINING PROTEIN"/>
    <property type="match status" value="1"/>
</dbReference>
<keyword evidence="1" id="KW-1133">Transmembrane helix</keyword>
<feature type="transmembrane region" description="Helical" evidence="1">
    <location>
        <begin position="12"/>
        <end position="31"/>
    </location>
</feature>
<dbReference type="EMBL" id="LKCM01000015">
    <property type="protein sequence ID" value="KPQ45283.1"/>
    <property type="molecule type" value="Genomic_DNA"/>
</dbReference>
<reference evidence="3 4" key="1">
    <citation type="submission" date="2015-09" db="EMBL/GenBank/DDBJ databases">
        <title>A metagenomics-based metabolic model of nitrate-dependent anaerobic oxidation of methane by Methanoperedens-like archaea.</title>
        <authorList>
            <person name="Arshad A."/>
            <person name="Speth D.R."/>
            <person name="De Graaf R.M."/>
            <person name="Op Den Camp H.J."/>
            <person name="Jetten M.S."/>
            <person name="Welte C.U."/>
        </authorList>
    </citation>
    <scope>NUCLEOTIDE SEQUENCE [LARGE SCALE GENOMIC DNA]</scope>
</reference>
<evidence type="ECO:0000313" key="3">
    <source>
        <dbReference type="EMBL" id="KPQ45283.1"/>
    </source>
</evidence>